<protein>
    <recommendedName>
        <fullName evidence="2">N-acetyltransferase domain-containing protein</fullName>
    </recommendedName>
</protein>
<proteinExistence type="predicted"/>
<dbReference type="EMBL" id="UINC01032957">
    <property type="protein sequence ID" value="SVB21469.1"/>
    <property type="molecule type" value="Genomic_DNA"/>
</dbReference>
<accession>A0A382C6H0</accession>
<evidence type="ECO:0000313" key="1">
    <source>
        <dbReference type="EMBL" id="SVB21469.1"/>
    </source>
</evidence>
<reference evidence="1" key="1">
    <citation type="submission" date="2018-05" db="EMBL/GenBank/DDBJ databases">
        <authorList>
            <person name="Lanie J.A."/>
            <person name="Ng W.-L."/>
            <person name="Kazmierczak K.M."/>
            <person name="Andrzejewski T.M."/>
            <person name="Davidsen T.M."/>
            <person name="Wayne K.J."/>
            <person name="Tettelin H."/>
            <person name="Glass J.I."/>
            <person name="Rusch D."/>
            <person name="Podicherti R."/>
            <person name="Tsui H.-C.T."/>
            <person name="Winkler M.E."/>
        </authorList>
    </citation>
    <scope>NUCLEOTIDE SEQUENCE</scope>
</reference>
<evidence type="ECO:0008006" key="2">
    <source>
        <dbReference type="Google" id="ProtNLM"/>
    </source>
</evidence>
<gene>
    <name evidence="1" type="ORF">METZ01_LOCUS174323</name>
</gene>
<name>A0A382C6H0_9ZZZZ</name>
<sequence>MDMWPDGTKCEDDPVRPEIGERERFLYGREVYALYHYAICCVAYCDDVPKTVNQLKTMAGLDIAIFYTVWSYKKGSGSEILNILLPYFKEKKPWVKRFVTLSPKTQMAHNFHIKNGAFELRRNKMSVNYEYL</sequence>
<organism evidence="1">
    <name type="scientific">marine metagenome</name>
    <dbReference type="NCBI Taxonomy" id="408172"/>
    <lineage>
        <taxon>unclassified sequences</taxon>
        <taxon>metagenomes</taxon>
        <taxon>ecological metagenomes</taxon>
    </lineage>
</organism>
<dbReference type="AlphaFoldDB" id="A0A382C6H0"/>